<dbReference type="Proteomes" id="UP001519460">
    <property type="component" value="Unassembled WGS sequence"/>
</dbReference>
<evidence type="ECO:0000313" key="3">
    <source>
        <dbReference type="Proteomes" id="UP001519460"/>
    </source>
</evidence>
<evidence type="ECO:0000256" key="1">
    <source>
        <dbReference type="SAM" id="SignalP"/>
    </source>
</evidence>
<feature type="signal peptide" evidence="1">
    <location>
        <begin position="1"/>
        <end position="34"/>
    </location>
</feature>
<dbReference type="AlphaFoldDB" id="A0ABD0J1G6"/>
<reference evidence="2 3" key="1">
    <citation type="journal article" date="2023" name="Sci. Data">
        <title>Genome assembly of the Korean intertidal mud-creeper Batillaria attramentaria.</title>
        <authorList>
            <person name="Patra A.K."/>
            <person name="Ho P.T."/>
            <person name="Jun S."/>
            <person name="Lee S.J."/>
            <person name="Kim Y."/>
            <person name="Won Y.J."/>
        </authorList>
    </citation>
    <scope>NUCLEOTIDE SEQUENCE [LARGE SCALE GENOMIC DNA]</scope>
    <source>
        <strain evidence="2">Wonlab-2016</strain>
    </source>
</reference>
<accession>A0ABD0J1G6</accession>
<organism evidence="2 3">
    <name type="scientific">Batillaria attramentaria</name>
    <dbReference type="NCBI Taxonomy" id="370345"/>
    <lineage>
        <taxon>Eukaryota</taxon>
        <taxon>Metazoa</taxon>
        <taxon>Spiralia</taxon>
        <taxon>Lophotrochozoa</taxon>
        <taxon>Mollusca</taxon>
        <taxon>Gastropoda</taxon>
        <taxon>Caenogastropoda</taxon>
        <taxon>Sorbeoconcha</taxon>
        <taxon>Cerithioidea</taxon>
        <taxon>Batillariidae</taxon>
        <taxon>Batillaria</taxon>
    </lineage>
</organism>
<dbReference type="EMBL" id="JACVVK020000760">
    <property type="protein sequence ID" value="KAK7448401.1"/>
    <property type="molecule type" value="Genomic_DNA"/>
</dbReference>
<sequence>MDGEAWSREAGRRLESLLVQALVLQSLCIWCSSAQSVSIAVPLVSGYAHALRVMQNVHHTFDLSLTDRWRKGKIACMIRRRGPNNVRSQLSVSTGFLLVVERNDMAVLEKYGQVTFKGRHSIAGLQFLERPGDFGTKKTTVGYEESWEEPPFSNQVPSMLLGKTNDATGSHQGEVITNFHLYVLDMFPVCLLLQVMQDTRSYHNFYSSAQTRPQTPVIDWKVSTFLAVL</sequence>
<keyword evidence="1" id="KW-0732">Signal</keyword>
<evidence type="ECO:0000313" key="2">
    <source>
        <dbReference type="EMBL" id="KAK7448401.1"/>
    </source>
</evidence>
<proteinExistence type="predicted"/>
<protein>
    <submittedName>
        <fullName evidence="2">Uncharacterized protein</fullName>
    </submittedName>
</protein>
<comment type="caution">
    <text evidence="2">The sequence shown here is derived from an EMBL/GenBank/DDBJ whole genome shotgun (WGS) entry which is preliminary data.</text>
</comment>
<gene>
    <name evidence="2" type="ORF">BaRGS_00040105</name>
</gene>
<keyword evidence="3" id="KW-1185">Reference proteome</keyword>
<name>A0ABD0J1G6_9CAEN</name>
<feature type="chain" id="PRO_5044791211" evidence="1">
    <location>
        <begin position="35"/>
        <end position="229"/>
    </location>
</feature>